<gene>
    <name evidence="5" type="ORF">PEVE_00028894</name>
</gene>
<feature type="repeat" description="WD" evidence="3">
    <location>
        <begin position="143"/>
        <end position="182"/>
    </location>
</feature>
<dbReference type="InterPro" id="IPR052301">
    <property type="entry name" value="SCF_F-box/WD-repeat"/>
</dbReference>
<dbReference type="PANTHER" id="PTHR14381:SF1">
    <property type="entry name" value="F-BOX_WD REPEAT-CONTAINING PROTEIN 4"/>
    <property type="match status" value="1"/>
</dbReference>
<comment type="caution">
    <text evidence="5">The sequence shown here is derived from an EMBL/GenBank/DDBJ whole genome shotgun (WGS) entry which is preliminary data.</text>
</comment>
<dbReference type="InterPro" id="IPR015943">
    <property type="entry name" value="WD40/YVTN_repeat-like_dom_sf"/>
</dbReference>
<dbReference type="Gene3D" id="2.130.10.10">
    <property type="entry name" value="YVTN repeat-like/Quinoprotein amine dehydrogenase"/>
    <property type="match status" value="2"/>
</dbReference>
<protein>
    <recommendedName>
        <fullName evidence="4">F-box domain-containing protein</fullName>
    </recommendedName>
</protein>
<evidence type="ECO:0000313" key="5">
    <source>
        <dbReference type="EMBL" id="CAH3026355.1"/>
    </source>
</evidence>
<dbReference type="InterPro" id="IPR036322">
    <property type="entry name" value="WD40_repeat_dom_sf"/>
</dbReference>
<dbReference type="PRINTS" id="PR00320">
    <property type="entry name" value="GPROTEINBRPT"/>
</dbReference>
<keyword evidence="2" id="KW-0677">Repeat</keyword>
<dbReference type="SUPFAM" id="SSF81383">
    <property type="entry name" value="F-box domain"/>
    <property type="match status" value="1"/>
</dbReference>
<dbReference type="PROSITE" id="PS50082">
    <property type="entry name" value="WD_REPEATS_2"/>
    <property type="match status" value="2"/>
</dbReference>
<dbReference type="EMBL" id="CALNXI010000401">
    <property type="protein sequence ID" value="CAH3026355.1"/>
    <property type="molecule type" value="Genomic_DNA"/>
</dbReference>
<dbReference type="InterPro" id="IPR036047">
    <property type="entry name" value="F-box-like_dom_sf"/>
</dbReference>
<dbReference type="SUPFAM" id="SSF50978">
    <property type="entry name" value="WD40 repeat-like"/>
    <property type="match status" value="1"/>
</dbReference>
<sequence>MPSSQSETECATNLNSLPDDVLLAILSFCDTKSLSVLSRVSKNLYRLSKDDYLWRKIALRCVNVRPSDRTHGWNWKEIFRVSWNWTHGYCRDRNILKFKCNLMPWIQLGRSKQLFVAQAADVIVYQNRNRKTKQWSWEPIKTFRGHHGDVSKFVITGDKLVTCSVDNSVRTWSLQTAECNGLFHGHTGDVHSVDCFDDVIVTGSRDKTVKVWSQESKSCVHTIHVEDNIWSVCLDPSIRCVASGGAGHIKGVSPLQLWDIESGKLITSLVSGVTKLGAGVRGMKWESPHTLLSCGYDTNVRLWDIRLNNYSVASCVLKWEDPHDSVVYCIDSDNKWMVISGTNRYGVVRIWDKRFRKNVQMYYAGMNSLSPVYSLAFNRTSLFVALASGVRVLDFRV</sequence>
<dbReference type="InterPro" id="IPR001680">
    <property type="entry name" value="WD40_rpt"/>
</dbReference>
<dbReference type="SMART" id="SM00256">
    <property type="entry name" value="FBOX"/>
    <property type="match status" value="1"/>
</dbReference>
<dbReference type="Pfam" id="PF12937">
    <property type="entry name" value="F-box-like"/>
    <property type="match status" value="1"/>
</dbReference>
<dbReference type="PROSITE" id="PS50294">
    <property type="entry name" value="WD_REPEATS_REGION"/>
    <property type="match status" value="1"/>
</dbReference>
<evidence type="ECO:0000313" key="6">
    <source>
        <dbReference type="Proteomes" id="UP001159427"/>
    </source>
</evidence>
<evidence type="ECO:0000256" key="1">
    <source>
        <dbReference type="ARBA" id="ARBA00022574"/>
    </source>
</evidence>
<keyword evidence="1 3" id="KW-0853">WD repeat</keyword>
<feature type="repeat" description="WD" evidence="3">
    <location>
        <begin position="183"/>
        <end position="222"/>
    </location>
</feature>
<name>A0ABN8MD80_9CNID</name>
<feature type="domain" description="F-box" evidence="4">
    <location>
        <begin position="11"/>
        <end position="57"/>
    </location>
</feature>
<accession>A0ABN8MD80</accession>
<proteinExistence type="predicted"/>
<dbReference type="Pfam" id="PF00400">
    <property type="entry name" value="WD40"/>
    <property type="match status" value="4"/>
</dbReference>
<reference evidence="5 6" key="1">
    <citation type="submission" date="2022-05" db="EMBL/GenBank/DDBJ databases">
        <authorList>
            <consortium name="Genoscope - CEA"/>
            <person name="William W."/>
        </authorList>
    </citation>
    <scope>NUCLEOTIDE SEQUENCE [LARGE SCALE GENOMIC DNA]</scope>
</reference>
<evidence type="ECO:0000259" key="4">
    <source>
        <dbReference type="PROSITE" id="PS50181"/>
    </source>
</evidence>
<dbReference type="PANTHER" id="PTHR14381">
    <property type="entry name" value="DACTYLIN"/>
    <property type="match status" value="1"/>
</dbReference>
<dbReference type="InterPro" id="IPR020472">
    <property type="entry name" value="WD40_PAC1"/>
</dbReference>
<evidence type="ECO:0000256" key="2">
    <source>
        <dbReference type="ARBA" id="ARBA00022737"/>
    </source>
</evidence>
<dbReference type="InterPro" id="IPR001810">
    <property type="entry name" value="F-box_dom"/>
</dbReference>
<dbReference type="PROSITE" id="PS50181">
    <property type="entry name" value="FBOX"/>
    <property type="match status" value="1"/>
</dbReference>
<organism evidence="5 6">
    <name type="scientific">Porites evermanni</name>
    <dbReference type="NCBI Taxonomy" id="104178"/>
    <lineage>
        <taxon>Eukaryota</taxon>
        <taxon>Metazoa</taxon>
        <taxon>Cnidaria</taxon>
        <taxon>Anthozoa</taxon>
        <taxon>Hexacorallia</taxon>
        <taxon>Scleractinia</taxon>
        <taxon>Fungiina</taxon>
        <taxon>Poritidae</taxon>
        <taxon>Porites</taxon>
    </lineage>
</organism>
<evidence type="ECO:0000256" key="3">
    <source>
        <dbReference type="PROSITE-ProRule" id="PRU00221"/>
    </source>
</evidence>
<keyword evidence="6" id="KW-1185">Reference proteome</keyword>
<dbReference type="Gene3D" id="1.20.1280.50">
    <property type="match status" value="1"/>
</dbReference>
<dbReference type="SMART" id="SM00320">
    <property type="entry name" value="WD40"/>
    <property type="match status" value="6"/>
</dbReference>
<dbReference type="Proteomes" id="UP001159427">
    <property type="component" value="Unassembled WGS sequence"/>
</dbReference>